<dbReference type="GO" id="GO:0015074">
    <property type="term" value="P:DNA integration"/>
    <property type="evidence" value="ECO:0007669"/>
    <property type="project" value="InterPro"/>
</dbReference>
<evidence type="ECO:0000256" key="2">
    <source>
        <dbReference type="SAM" id="MobiDB-lite"/>
    </source>
</evidence>
<accession>A0A813KP35</accession>
<dbReference type="InterPro" id="IPR013762">
    <property type="entry name" value="Integrase-like_cat_sf"/>
</dbReference>
<comment type="caution">
    <text evidence="4">The sequence shown here is derived from an EMBL/GenBank/DDBJ whole genome shotgun (WGS) entry which is preliminary data.</text>
</comment>
<feature type="region of interest" description="Disordered" evidence="2">
    <location>
        <begin position="284"/>
        <end position="331"/>
    </location>
</feature>
<feature type="compositionally biased region" description="Basic residues" evidence="2">
    <location>
        <begin position="377"/>
        <end position="386"/>
    </location>
</feature>
<dbReference type="SUPFAM" id="SSF56349">
    <property type="entry name" value="DNA breaking-rejoining enzymes"/>
    <property type="match status" value="1"/>
</dbReference>
<feature type="region of interest" description="Disordered" evidence="2">
    <location>
        <begin position="343"/>
        <end position="396"/>
    </location>
</feature>
<dbReference type="InterPro" id="IPR011010">
    <property type="entry name" value="DNA_brk_join_enz"/>
</dbReference>
<dbReference type="Proteomes" id="UP000626109">
    <property type="component" value="Unassembled WGS sequence"/>
</dbReference>
<evidence type="ECO:0000313" key="5">
    <source>
        <dbReference type="Proteomes" id="UP000626109"/>
    </source>
</evidence>
<dbReference type="GO" id="GO:0006310">
    <property type="term" value="P:DNA recombination"/>
    <property type="evidence" value="ECO:0007669"/>
    <property type="project" value="UniProtKB-KW"/>
</dbReference>
<keyword evidence="3" id="KW-0472">Membrane</keyword>
<evidence type="ECO:0000256" key="1">
    <source>
        <dbReference type="ARBA" id="ARBA00023172"/>
    </source>
</evidence>
<dbReference type="PROSITE" id="PS51257">
    <property type="entry name" value="PROKAR_LIPOPROTEIN"/>
    <property type="match status" value="1"/>
</dbReference>
<feature type="compositionally biased region" description="Basic residues" evidence="2">
    <location>
        <begin position="464"/>
        <end position="474"/>
    </location>
</feature>
<feature type="compositionally biased region" description="Acidic residues" evidence="2">
    <location>
        <begin position="360"/>
        <end position="371"/>
    </location>
</feature>
<gene>
    <name evidence="4" type="ORF">PGLA2088_LOCUS35537</name>
</gene>
<keyword evidence="3" id="KW-0812">Transmembrane</keyword>
<keyword evidence="3" id="KW-1133">Transmembrane helix</keyword>
<evidence type="ECO:0000256" key="3">
    <source>
        <dbReference type="SAM" id="Phobius"/>
    </source>
</evidence>
<evidence type="ECO:0000313" key="4">
    <source>
        <dbReference type="EMBL" id="CAE8709595.1"/>
    </source>
</evidence>
<reference evidence="4" key="1">
    <citation type="submission" date="2021-02" db="EMBL/GenBank/DDBJ databases">
        <authorList>
            <person name="Dougan E. K."/>
            <person name="Rhodes N."/>
            <person name="Thang M."/>
            <person name="Chan C."/>
        </authorList>
    </citation>
    <scope>NUCLEOTIDE SEQUENCE</scope>
</reference>
<feature type="transmembrane region" description="Helical" evidence="3">
    <location>
        <begin position="133"/>
        <end position="155"/>
    </location>
</feature>
<name>A0A813KP35_POLGL</name>
<dbReference type="EMBL" id="CAJNNW010031861">
    <property type="protein sequence ID" value="CAE8709595.1"/>
    <property type="molecule type" value="Genomic_DNA"/>
</dbReference>
<organism evidence="4 5">
    <name type="scientific">Polarella glacialis</name>
    <name type="common">Dinoflagellate</name>
    <dbReference type="NCBI Taxonomy" id="89957"/>
    <lineage>
        <taxon>Eukaryota</taxon>
        <taxon>Sar</taxon>
        <taxon>Alveolata</taxon>
        <taxon>Dinophyceae</taxon>
        <taxon>Suessiales</taxon>
        <taxon>Suessiaceae</taxon>
        <taxon>Polarella</taxon>
    </lineage>
</organism>
<dbReference type="GO" id="GO:0003677">
    <property type="term" value="F:DNA binding"/>
    <property type="evidence" value="ECO:0007669"/>
    <property type="project" value="InterPro"/>
</dbReference>
<feature type="compositionally biased region" description="Basic and acidic residues" evidence="2">
    <location>
        <begin position="511"/>
        <end position="521"/>
    </location>
</feature>
<protein>
    <submittedName>
        <fullName evidence="4">Uncharacterized protein</fullName>
    </submittedName>
</protein>
<proteinExistence type="predicted"/>
<feature type="compositionally biased region" description="Acidic residues" evidence="2">
    <location>
        <begin position="446"/>
        <end position="458"/>
    </location>
</feature>
<keyword evidence="1" id="KW-0233">DNA recombination</keyword>
<feature type="region of interest" description="Disordered" evidence="2">
    <location>
        <begin position="436"/>
        <end position="527"/>
    </location>
</feature>
<dbReference type="AlphaFoldDB" id="A0A813KP35"/>
<sequence length="1136" mass="121271">MSSRTVGKTAAHGQGTACNLASSNLASSCSSSSGAHPDGCGPVEAGEGGGELALVEGVAAVIAAMAGEVRFANESEDAFALLRRGCRHCASRGAAAIGQAALRQVPPEQQVVVVDFLARISSRRGTVRRVQELAVILASVMFEFVLSLKLILILAEAPECLATRRSSRSDCDEHVVSLQTFFTAAVACDTFYGIFVSEGVAGWHGMEPPTSSPYGWPSAGRPQWAIGEAVYFKVREEDGLDLAARGIVVEGGKLCTLAASPKGLSGNSVTVQADGTVIGWTPHVSGKNGCGDRGLQPSRGGGPYSREQRRVAATWPTPNPTPNPKGSNAFSECDATMIGADTGRTRRSLAGGPAPGGDPESSDEEEEDSSDEEARRKAPVKSKKASGRATTSTPEAAKTLAASSFETFLTSCLQGGNFSPQDVFMAKLIQDMAGTKSKPNKRALEDGNDSESGTDDGLDGSLLKKVRSSIRKQTGKVDQNSGSESAPADGTPGEASGATQGEKKKKKKNKKSEEGAREETGMRSGTAVFSSATEGCKDELWQQLTFVGLSRLLAKESPFLCNDNSAVCRFHALQVKRATSNLPALASSGKHLFPSDLPFPDAEQPGCEPFLVPRGRFKNAPWMVPEAAEYAMAARLIFDRRPQNYTEKRVRWSWLPAAAQLVERADAFSHGEDHELLAKAEKAYEDASFPRAVLCTYAEQRGEHVRLDWSGLEMPSERLSAPDGPLRPKGDPEGDISKFEVWLGICRYAEQAGGRRGDPFRTAGVPNHKAGLALCLGSLLAMAYVAGVADSQAPTAGRSVGRGSGGLCPGTQLRRSCAPTMVCSQCAMEGAYDGLLRPGEMLQLTRRAVRLPYDLLTIGLPAALIIEAPKNCRHMGKWQFVLIKKGVTIDWLRWLVLPLKPGQRLFPGSREAMVKLLRVACRVLRIQDAGITLASLRAGGATTHFQEEQNLGAPQFHGCWRTPLTLQHYLQEAPFSLCAFGTFFHCSGHHSGVPSATTRHTILSDTGPMGGQAFLEAYRFKEFAERASKLTRADPNHIAFAKYCKVRLLAGLQLLEPLPDLSEPPAAVELQVVAQRGAAPGQATLSRRTASLPAPGHSVFLQGLTRVGSAPGPGYAHTVFLEMRLGRLKAKALDTL</sequence>
<dbReference type="Gene3D" id="1.10.443.10">
    <property type="entry name" value="Intergrase catalytic core"/>
    <property type="match status" value="1"/>
</dbReference>